<evidence type="ECO:0000313" key="2">
    <source>
        <dbReference type="EMBL" id="ACT50161.1"/>
    </source>
</evidence>
<dbReference type="SMART" id="SM00228">
    <property type="entry name" value="PDZ"/>
    <property type="match status" value="1"/>
</dbReference>
<dbReference type="MEROPS" id="M61.002"/>
<protein>
    <submittedName>
        <fullName evidence="2">Peptidase M61 domain protein</fullName>
    </submittedName>
</protein>
<organism evidence="2 3">
    <name type="scientific">Methylovorus glucosotrophus (strain SIP3-4)</name>
    <dbReference type="NCBI Taxonomy" id="582744"/>
    <lineage>
        <taxon>Bacteria</taxon>
        <taxon>Pseudomonadati</taxon>
        <taxon>Pseudomonadota</taxon>
        <taxon>Betaproteobacteria</taxon>
        <taxon>Nitrosomonadales</taxon>
        <taxon>Methylophilaceae</taxon>
        <taxon>Methylovorus</taxon>
    </lineage>
</organism>
<dbReference type="InterPro" id="IPR007963">
    <property type="entry name" value="Peptidase_M61_catalytic"/>
</dbReference>
<sequence>MMSTISYQVRLGQPATHLFEVQCTIAKPDPQGQEVSLPAWIPGSYLVRDFARHIVSMEAVSSGKAVEIAKVSKHRWQCAPCKGPLTLRYQVYAYDLSVRTAYLDDERGYFNGSSLFLCVAGQEHAPCQVALHAPDIKGWQVGTALPAIKVNRAGFGLYQAPDYRALIDYPVEIGKLAIVTFKAAGIPHRLIVSGAHQADLKRIARDLKTLCETHIGFFGSAPFERYDFMLYAAGDDQYGGLEHRDSTSLICPRSWLPSTGAEADASRYQDFLGLCSHEYFHAWHVKRMRPQAFVEPDLGQEAYTRLLWVFEGFTAYYDTLMLVRSSLMSPEEYLKDLAKTITRYLRTPGRHVQRVDESSFDAWIKLYKPDENTPNAQISYYLKGSLVALAVDLTLRKKGSSLDILMQGMWRDYQLTGAAMAEEQMDALILKHTGHDLRKLLDKLVRGTEDPAFRKLFANVGIDYQDEAKPAASNSLRSAWGLQLANEQDTRVAHVYRNSSAEEAGLAAQDVIIAADGIKASAKQLQEQVARLAEGASLTLHFFRRDQLRKCRITKRSQTVAECNLHMLAEEHPLRASWLATVKNSAKRRDGKHKSGMPA</sequence>
<dbReference type="Proteomes" id="UP000002743">
    <property type="component" value="Chromosome"/>
</dbReference>
<dbReference type="SUPFAM" id="SSF50156">
    <property type="entry name" value="PDZ domain-like"/>
    <property type="match status" value="1"/>
</dbReference>
<evidence type="ECO:0000313" key="3">
    <source>
        <dbReference type="Proteomes" id="UP000002743"/>
    </source>
</evidence>
<dbReference type="PIRSF" id="PIRSF016493">
    <property type="entry name" value="Glycyl_aminpptds"/>
    <property type="match status" value="1"/>
</dbReference>
<name>C6XC86_METGS</name>
<dbReference type="SUPFAM" id="SSF55486">
    <property type="entry name" value="Metalloproteases ('zincins'), catalytic domain"/>
    <property type="match status" value="1"/>
</dbReference>
<dbReference type="InterPro" id="IPR040756">
    <property type="entry name" value="Peptidase_M61_N"/>
</dbReference>
<dbReference type="HOGENOM" id="CLU_022755_0_1_4"/>
<accession>C6XC86</accession>
<proteinExistence type="predicted"/>
<dbReference type="Pfam" id="PF05299">
    <property type="entry name" value="Peptidase_M61"/>
    <property type="match status" value="1"/>
</dbReference>
<feature type="domain" description="PDZ" evidence="1">
    <location>
        <begin position="478"/>
        <end position="546"/>
    </location>
</feature>
<dbReference type="InterPro" id="IPR024191">
    <property type="entry name" value="Peptidase_M61"/>
</dbReference>
<dbReference type="STRING" id="582744.Msip34_0913"/>
<reference evidence="2 3" key="2">
    <citation type="journal article" date="2011" name="J. Bacteriol.">
        <title>Genomes of three methylotrophs from a single niche uncover genetic and metabolic divergence of Methylophilaceae.</title>
        <authorList>
            <person name="Lapidus A."/>
            <person name="Clum A."/>
            <person name="Labutti K."/>
            <person name="Kaluzhnaya M.G."/>
            <person name="Lim S."/>
            <person name="Beck D.A."/>
            <person name="Glavina Del Rio T."/>
            <person name="Nolan M."/>
            <person name="Mavromatis K."/>
            <person name="Huntemann M."/>
            <person name="Lucas S."/>
            <person name="Lidstrom M.E."/>
            <person name="Ivanova N."/>
            <person name="Chistoserdova L."/>
        </authorList>
    </citation>
    <scope>NUCLEOTIDE SEQUENCE [LARGE SCALE GENOMIC DNA]</scope>
    <source>
        <strain evidence="2 3">SIP3-4</strain>
    </source>
</reference>
<dbReference type="Gene3D" id="2.60.40.3650">
    <property type="match status" value="1"/>
</dbReference>
<dbReference type="InterPro" id="IPR027268">
    <property type="entry name" value="Peptidase_M4/M1_CTD_sf"/>
</dbReference>
<dbReference type="eggNOG" id="COG3975">
    <property type="taxonomic scope" value="Bacteria"/>
</dbReference>
<reference evidence="3" key="1">
    <citation type="submission" date="2009-07" db="EMBL/GenBank/DDBJ databases">
        <title>Complete sequence of chromosome of Methylovorus sp. SIP3-4.</title>
        <authorList>
            <person name="Lucas S."/>
            <person name="Copeland A."/>
            <person name="Lapidus A."/>
            <person name="Glavina del Rio T."/>
            <person name="Tice H."/>
            <person name="Bruce D."/>
            <person name="Goodwin L."/>
            <person name="Pitluck S."/>
            <person name="Clum A."/>
            <person name="Larimer F."/>
            <person name="Land M."/>
            <person name="Hauser L."/>
            <person name="Kyrpides N."/>
            <person name="Mikhailova N."/>
            <person name="Kayluzhnaya M."/>
            <person name="Chistoserdova L."/>
        </authorList>
    </citation>
    <scope>NUCLEOTIDE SEQUENCE [LARGE SCALE GENOMIC DNA]</scope>
    <source>
        <strain evidence="3">SIP3-4</strain>
    </source>
</reference>
<dbReference type="InterPro" id="IPR001478">
    <property type="entry name" value="PDZ"/>
</dbReference>
<dbReference type="InterPro" id="IPR036034">
    <property type="entry name" value="PDZ_sf"/>
</dbReference>
<dbReference type="EMBL" id="CP001674">
    <property type="protein sequence ID" value="ACT50161.1"/>
    <property type="molecule type" value="Genomic_DNA"/>
</dbReference>
<dbReference type="Pfam" id="PF17899">
    <property type="entry name" value="Peptidase_M61_N"/>
    <property type="match status" value="1"/>
</dbReference>
<dbReference type="Gene3D" id="2.30.42.10">
    <property type="match status" value="1"/>
</dbReference>
<dbReference type="KEGG" id="mei:Msip34_0913"/>
<keyword evidence="3" id="KW-1185">Reference proteome</keyword>
<dbReference type="AlphaFoldDB" id="C6XC86"/>
<gene>
    <name evidence="2" type="ordered locus">Msip34_0913</name>
</gene>
<dbReference type="Gene3D" id="1.10.390.10">
    <property type="entry name" value="Neutral Protease Domain 2"/>
    <property type="match status" value="1"/>
</dbReference>
<evidence type="ECO:0000259" key="1">
    <source>
        <dbReference type="SMART" id="SM00228"/>
    </source>
</evidence>